<feature type="transmembrane region" description="Helical" evidence="4">
    <location>
        <begin position="346"/>
        <end position="367"/>
    </location>
</feature>
<protein>
    <submittedName>
        <fullName evidence="7">Uncharacterized protein</fullName>
    </submittedName>
</protein>
<feature type="domain" description="Fibronectin type-III" evidence="6">
    <location>
        <begin position="624"/>
        <end position="722"/>
    </location>
</feature>
<dbReference type="Proteomes" id="UP001159428">
    <property type="component" value="Unassembled WGS sequence"/>
</dbReference>
<proteinExistence type="predicted"/>
<dbReference type="PANTHER" id="PTHR13817:SF73">
    <property type="entry name" value="FIBRONECTIN TYPE-III DOMAIN-CONTAINING PROTEIN"/>
    <property type="match status" value="1"/>
</dbReference>
<dbReference type="InterPro" id="IPR003599">
    <property type="entry name" value="Ig_sub"/>
</dbReference>
<dbReference type="InterPro" id="IPR003961">
    <property type="entry name" value="FN3_dom"/>
</dbReference>
<dbReference type="InterPro" id="IPR007110">
    <property type="entry name" value="Ig-like_dom"/>
</dbReference>
<evidence type="ECO:0000256" key="3">
    <source>
        <dbReference type="ARBA" id="ARBA00023319"/>
    </source>
</evidence>
<keyword evidence="8" id="KW-1185">Reference proteome</keyword>
<evidence type="ECO:0000313" key="8">
    <source>
        <dbReference type="Proteomes" id="UP001159428"/>
    </source>
</evidence>
<keyword evidence="4" id="KW-0472">Membrane</keyword>
<keyword evidence="1" id="KW-0677">Repeat</keyword>
<dbReference type="Pfam" id="PF00041">
    <property type="entry name" value="fn3"/>
    <property type="match status" value="1"/>
</dbReference>
<feature type="transmembrane region" description="Helical" evidence="4">
    <location>
        <begin position="265"/>
        <end position="284"/>
    </location>
</feature>
<dbReference type="PROSITE" id="PS50835">
    <property type="entry name" value="IG_LIKE"/>
    <property type="match status" value="2"/>
</dbReference>
<feature type="transmembrane region" description="Helical" evidence="4">
    <location>
        <begin position="379"/>
        <end position="396"/>
    </location>
</feature>
<dbReference type="InterPro" id="IPR050964">
    <property type="entry name" value="Striated_Muscle_Regulatory"/>
</dbReference>
<dbReference type="SMART" id="SM00409">
    <property type="entry name" value="IG"/>
    <property type="match status" value="3"/>
</dbReference>
<keyword evidence="4" id="KW-0812">Transmembrane</keyword>
<dbReference type="PANTHER" id="PTHR13817">
    <property type="entry name" value="TITIN"/>
    <property type="match status" value="1"/>
</dbReference>
<dbReference type="InterPro" id="IPR003598">
    <property type="entry name" value="Ig_sub2"/>
</dbReference>
<gene>
    <name evidence="7" type="ORF">PMEA_00030543</name>
</gene>
<dbReference type="Gene3D" id="2.60.40.10">
    <property type="entry name" value="Immunoglobulins"/>
    <property type="match status" value="5"/>
</dbReference>
<feature type="domain" description="Fibronectin type-III" evidence="6">
    <location>
        <begin position="523"/>
        <end position="623"/>
    </location>
</feature>
<name>A0AAU9XTZ0_9CNID</name>
<feature type="domain" description="Ig-like" evidence="5">
    <location>
        <begin position="180"/>
        <end position="260"/>
    </location>
</feature>
<dbReference type="SMART" id="SM00060">
    <property type="entry name" value="FN3"/>
    <property type="match status" value="2"/>
</dbReference>
<dbReference type="CDD" id="cd00063">
    <property type="entry name" value="FN3"/>
    <property type="match status" value="2"/>
</dbReference>
<dbReference type="FunFam" id="2.60.40.10:FF:000032">
    <property type="entry name" value="palladin isoform X1"/>
    <property type="match status" value="1"/>
</dbReference>
<sequence>MKVYFELIDISKYQCSAYLHLLWLQLMLKVPLWWTLFKPFFLNIILTHVTKGLRILCLWLSILGGVDVRFIKEPSNPSYFNNGSDANLVWDYTDTQNKIQYIIYSVLVDGTFVRMMVNDSRGVQEHPNIPPSYKGRVKIEGRATLVINNINPGDNTEFECSIREEGNIASKVQLIVAEAPLINLSSEVKYYTEGSPVTMACKASGKPLPDVAWIRNGELESSGKKAAFLKFDNINRTDAGQYTCQANNSVEVTSTDTTIVVHCKYILTLIFISEFTLFMCPFVVTRGIFSKLSCKSTSGVTSRHQLKRVVRFKSNRVDSTTVSTTLGSERKYEQSAKFPLISDVKLSINGFIIPLLFSVISVLILVCELHPTALSVYRIGQFARLFAVMACLTLIFPSQQLNSNGTLQRDTREFNAAFSQFLQFLLCNLRYKYPPTIQNVTTSSKKSWIGQTVTLKCLSDGVPTPTVSWYKPEGSEINRVTARENKVQVPLRGDQDFGHYKCIAANGLIPSDEKLIKISQIKKPGKASINSSESVIQATSIIIQWTAPADDGGSPITGFQMILQKDETEIKKVNITDPGTTSYSFRGLEKDTNYTVKLFSRNVVFEGDPTVWNIKTKFEGAPDVVEIDELPDETTEDTITLKWKEPESNGKVITMYTVYQRVVTDGKVGQWTEIKKIRDVSVRELKITLERGKVYQFAITATNELGESLKQEKANIQQVKAKEGMFK</sequence>
<evidence type="ECO:0000256" key="4">
    <source>
        <dbReference type="SAM" id="Phobius"/>
    </source>
</evidence>
<organism evidence="7 8">
    <name type="scientific">Pocillopora meandrina</name>
    <dbReference type="NCBI Taxonomy" id="46732"/>
    <lineage>
        <taxon>Eukaryota</taxon>
        <taxon>Metazoa</taxon>
        <taxon>Cnidaria</taxon>
        <taxon>Anthozoa</taxon>
        <taxon>Hexacorallia</taxon>
        <taxon>Scleractinia</taxon>
        <taxon>Astrocoeniina</taxon>
        <taxon>Pocilloporidae</taxon>
        <taxon>Pocillopora</taxon>
    </lineage>
</organism>
<evidence type="ECO:0000256" key="2">
    <source>
        <dbReference type="ARBA" id="ARBA00023157"/>
    </source>
</evidence>
<keyword evidence="3" id="KW-0393">Immunoglobulin domain</keyword>
<reference evidence="7 8" key="1">
    <citation type="submission" date="2022-05" db="EMBL/GenBank/DDBJ databases">
        <authorList>
            <consortium name="Genoscope - CEA"/>
            <person name="William W."/>
        </authorList>
    </citation>
    <scope>NUCLEOTIDE SEQUENCE [LARGE SCALE GENOMIC DNA]</scope>
</reference>
<dbReference type="SMART" id="SM00408">
    <property type="entry name" value="IGc2"/>
    <property type="match status" value="2"/>
</dbReference>
<dbReference type="InterPro" id="IPR036116">
    <property type="entry name" value="FN3_sf"/>
</dbReference>
<evidence type="ECO:0000256" key="1">
    <source>
        <dbReference type="ARBA" id="ARBA00022737"/>
    </source>
</evidence>
<keyword evidence="4" id="KW-1133">Transmembrane helix</keyword>
<dbReference type="Pfam" id="PF13895">
    <property type="entry name" value="Ig_2"/>
    <property type="match status" value="1"/>
</dbReference>
<dbReference type="CDD" id="cd00096">
    <property type="entry name" value="Ig"/>
    <property type="match status" value="1"/>
</dbReference>
<comment type="caution">
    <text evidence="7">The sequence shown here is derived from an EMBL/GenBank/DDBJ whole genome shotgun (WGS) entry which is preliminary data.</text>
</comment>
<dbReference type="SUPFAM" id="SSF48726">
    <property type="entry name" value="Immunoglobulin"/>
    <property type="match status" value="2"/>
</dbReference>
<dbReference type="InterPro" id="IPR036179">
    <property type="entry name" value="Ig-like_dom_sf"/>
</dbReference>
<evidence type="ECO:0000259" key="6">
    <source>
        <dbReference type="PROSITE" id="PS50853"/>
    </source>
</evidence>
<dbReference type="SUPFAM" id="SSF49265">
    <property type="entry name" value="Fibronectin type III"/>
    <property type="match status" value="1"/>
</dbReference>
<dbReference type="EMBL" id="CALNXJ010000068">
    <property type="protein sequence ID" value="CAH3158659.1"/>
    <property type="molecule type" value="Genomic_DNA"/>
</dbReference>
<dbReference type="InterPro" id="IPR013783">
    <property type="entry name" value="Ig-like_fold"/>
</dbReference>
<evidence type="ECO:0000313" key="7">
    <source>
        <dbReference type="EMBL" id="CAH3158659.1"/>
    </source>
</evidence>
<dbReference type="Pfam" id="PF13927">
    <property type="entry name" value="Ig_3"/>
    <property type="match status" value="1"/>
</dbReference>
<feature type="domain" description="Ig-like" evidence="5">
    <location>
        <begin position="435"/>
        <end position="519"/>
    </location>
</feature>
<dbReference type="AlphaFoldDB" id="A0AAU9XTZ0"/>
<dbReference type="PROSITE" id="PS50853">
    <property type="entry name" value="FN3"/>
    <property type="match status" value="2"/>
</dbReference>
<accession>A0AAU9XTZ0</accession>
<evidence type="ECO:0000259" key="5">
    <source>
        <dbReference type="PROSITE" id="PS50835"/>
    </source>
</evidence>
<keyword evidence="2" id="KW-1015">Disulfide bond</keyword>